<evidence type="ECO:0000256" key="4">
    <source>
        <dbReference type="ARBA" id="ARBA00023125"/>
    </source>
</evidence>
<keyword evidence="10" id="KW-1185">Reference proteome</keyword>
<accession>A0A5A7MP76</accession>
<dbReference type="EMBL" id="BKCL01000001">
    <property type="protein sequence ID" value="GEQ96649.1"/>
    <property type="molecule type" value="Genomic_DNA"/>
</dbReference>
<dbReference type="PANTHER" id="PTHR40661:SF3">
    <property type="entry name" value="FELS-1 PROPHAGE TRANSCRIPTIONAL REGULATOR"/>
    <property type="match status" value="1"/>
</dbReference>
<dbReference type="InterPro" id="IPR039418">
    <property type="entry name" value="LexA-like"/>
</dbReference>
<dbReference type="Proteomes" id="UP000322084">
    <property type="component" value="Unassembled WGS sequence"/>
</dbReference>
<evidence type="ECO:0000256" key="1">
    <source>
        <dbReference type="ARBA" id="ARBA00022670"/>
    </source>
</evidence>
<dbReference type="Proteomes" id="UP000325187">
    <property type="component" value="Unassembled WGS sequence"/>
</dbReference>
<dbReference type="InterPro" id="IPR036286">
    <property type="entry name" value="LexA/Signal_pep-like_sf"/>
</dbReference>
<name>A0A5A7N1X1_9PROT</name>
<keyword evidence="1" id="KW-0645">Protease</keyword>
<evidence type="ECO:0000313" key="9">
    <source>
        <dbReference type="Proteomes" id="UP000322084"/>
    </source>
</evidence>
<evidence type="ECO:0000313" key="10">
    <source>
        <dbReference type="Proteomes" id="UP000325187"/>
    </source>
</evidence>
<gene>
    <name evidence="7" type="ORF">JCM17844_02860</name>
    <name evidence="8" type="ORF">JCM17845_29040</name>
</gene>
<feature type="domain" description="Peptidase S24/S26A/S26B/S26C" evidence="6">
    <location>
        <begin position="95"/>
        <end position="214"/>
    </location>
</feature>
<keyword evidence="2" id="KW-0378">Hydrolase</keyword>
<dbReference type="GO" id="GO:0003677">
    <property type="term" value="F:DNA binding"/>
    <property type="evidence" value="ECO:0007669"/>
    <property type="project" value="UniProtKB-KW"/>
</dbReference>
<reference evidence="9 10" key="1">
    <citation type="submission" date="2019-09" db="EMBL/GenBank/DDBJ databases">
        <title>NBRP : Genome information of microbial organism related human and environment.</title>
        <authorList>
            <person name="Hattori M."/>
            <person name="Oshima K."/>
            <person name="Inaba H."/>
            <person name="Suda W."/>
            <person name="Sakamoto M."/>
            <person name="Iino T."/>
            <person name="Kitahara M."/>
            <person name="Oshida Y."/>
            <person name="Iida T."/>
            <person name="Kudo T."/>
            <person name="Itoh T."/>
            <person name="Ohkuma M."/>
        </authorList>
    </citation>
    <scope>NUCLEOTIDE SEQUENCE [LARGE SCALE GENOMIC DNA]</scope>
    <source>
        <strain evidence="7 9">Hi-2</strain>
        <strain evidence="8 10">Mie-1</strain>
    </source>
</reference>
<accession>A0A5A7N1X1</accession>
<evidence type="ECO:0000313" key="8">
    <source>
        <dbReference type="EMBL" id="GER02281.1"/>
    </source>
</evidence>
<proteinExistence type="predicted"/>
<dbReference type="Pfam" id="PF00717">
    <property type="entry name" value="Peptidase_S24"/>
    <property type="match status" value="1"/>
</dbReference>
<evidence type="ECO:0000313" key="7">
    <source>
        <dbReference type="EMBL" id="GEQ96649.1"/>
    </source>
</evidence>
<dbReference type="GO" id="GO:0006508">
    <property type="term" value="P:proteolysis"/>
    <property type="evidence" value="ECO:0007669"/>
    <property type="project" value="UniProtKB-KW"/>
</dbReference>
<dbReference type="PROSITE" id="PS00501">
    <property type="entry name" value="SPASE_I_1"/>
    <property type="match status" value="1"/>
</dbReference>
<evidence type="ECO:0000256" key="3">
    <source>
        <dbReference type="ARBA" id="ARBA00023015"/>
    </source>
</evidence>
<dbReference type="EMBL" id="BKCM01000024">
    <property type="protein sequence ID" value="GER02281.1"/>
    <property type="molecule type" value="Genomic_DNA"/>
</dbReference>
<keyword evidence="4" id="KW-0238">DNA-binding</keyword>
<evidence type="ECO:0000256" key="2">
    <source>
        <dbReference type="ARBA" id="ARBA00022801"/>
    </source>
</evidence>
<evidence type="ECO:0000256" key="5">
    <source>
        <dbReference type="ARBA" id="ARBA00023163"/>
    </source>
</evidence>
<comment type="caution">
    <text evidence="8">The sequence shown here is derived from an EMBL/GenBank/DDBJ whole genome shotgun (WGS) entry which is preliminary data.</text>
</comment>
<dbReference type="AlphaFoldDB" id="A0A5A7N1X1"/>
<dbReference type="Gene3D" id="2.10.109.10">
    <property type="entry name" value="Umud Fragment, subunit A"/>
    <property type="match status" value="1"/>
</dbReference>
<dbReference type="GO" id="GO:0016020">
    <property type="term" value="C:membrane"/>
    <property type="evidence" value="ECO:0007669"/>
    <property type="project" value="InterPro"/>
</dbReference>
<evidence type="ECO:0000259" key="6">
    <source>
        <dbReference type="Pfam" id="PF00717"/>
    </source>
</evidence>
<dbReference type="CDD" id="cd06529">
    <property type="entry name" value="S24_LexA-like"/>
    <property type="match status" value="1"/>
</dbReference>
<organism evidence="8 10">
    <name type="scientific">Iodidimonas gelatinilytica</name>
    <dbReference type="NCBI Taxonomy" id="1236966"/>
    <lineage>
        <taxon>Bacteria</taxon>
        <taxon>Pseudomonadati</taxon>
        <taxon>Pseudomonadota</taxon>
        <taxon>Alphaproteobacteria</taxon>
        <taxon>Iodidimonadales</taxon>
        <taxon>Iodidimonadaceae</taxon>
        <taxon>Iodidimonas</taxon>
    </lineage>
</organism>
<sequence>MAARQRLDMLIAQTPGESYSSVSALIGRNHSYIQQYIRRGQPKRLQEADRRKIADYFNVADHELGGPRQDLAAPSGFYEAEHQSLVFVDRYDVRPSAGHGSIVDHDSPCGEVPFRIDHLKSLTPTPPDRLSVLTVKGDSMYPTLADGDEILVDQDERQPHRDAIYVLRLEDALQVKRVSVNPITGRLTIKSDNPLYESWSDCDPQRTDLLGRVIWVGRRL</sequence>
<protein>
    <recommendedName>
        <fullName evidence="6">Peptidase S24/S26A/S26B/S26C domain-containing protein</fullName>
    </recommendedName>
</protein>
<dbReference type="SUPFAM" id="SSF51306">
    <property type="entry name" value="LexA/Signal peptidase"/>
    <property type="match status" value="1"/>
</dbReference>
<dbReference type="InterPro" id="IPR015927">
    <property type="entry name" value="Peptidase_S24_S26A/B/C"/>
</dbReference>
<dbReference type="GO" id="GO:0004252">
    <property type="term" value="F:serine-type endopeptidase activity"/>
    <property type="evidence" value="ECO:0007669"/>
    <property type="project" value="InterPro"/>
</dbReference>
<dbReference type="PANTHER" id="PTHR40661">
    <property type="match status" value="1"/>
</dbReference>
<dbReference type="InterPro" id="IPR019756">
    <property type="entry name" value="Pept_S26A_signal_pept_1_Ser-AS"/>
</dbReference>
<keyword evidence="3" id="KW-0805">Transcription regulation</keyword>
<keyword evidence="5" id="KW-0804">Transcription</keyword>